<dbReference type="Gene3D" id="3.80.10.10">
    <property type="entry name" value="Ribonuclease Inhibitor"/>
    <property type="match status" value="3"/>
</dbReference>
<dbReference type="OrthoDB" id="983746at2759"/>
<accession>A0A5C7H908</accession>
<comment type="caution">
    <text evidence="2">The sequence shown here is derived from an EMBL/GenBank/DDBJ whole genome shotgun (WGS) entry which is preliminary data.</text>
</comment>
<keyword evidence="1" id="KW-0611">Plant defense</keyword>
<dbReference type="PANTHER" id="PTHR36766">
    <property type="entry name" value="PLANT BROAD-SPECTRUM MILDEW RESISTANCE PROTEIN RPW8"/>
    <property type="match status" value="1"/>
</dbReference>
<evidence type="ECO:0000313" key="3">
    <source>
        <dbReference type="Proteomes" id="UP000323000"/>
    </source>
</evidence>
<protein>
    <recommendedName>
        <fullName evidence="4">Disease resistance protein At3g14460</fullName>
    </recommendedName>
</protein>
<dbReference type="Proteomes" id="UP000323000">
    <property type="component" value="Chromosome 9"/>
</dbReference>
<dbReference type="SUPFAM" id="SSF52058">
    <property type="entry name" value="L domain-like"/>
    <property type="match status" value="2"/>
</dbReference>
<evidence type="ECO:0000313" key="2">
    <source>
        <dbReference type="EMBL" id="TXG53623.1"/>
    </source>
</evidence>
<evidence type="ECO:0000256" key="1">
    <source>
        <dbReference type="ARBA" id="ARBA00022821"/>
    </source>
</evidence>
<reference evidence="3" key="1">
    <citation type="journal article" date="2019" name="Gigascience">
        <title>De novo genome assembly of the endangered Acer yangbiense, a plant species with extremely small populations endemic to Yunnan Province, China.</title>
        <authorList>
            <person name="Yang J."/>
            <person name="Wariss H.M."/>
            <person name="Tao L."/>
            <person name="Zhang R."/>
            <person name="Yun Q."/>
            <person name="Hollingsworth P."/>
            <person name="Dao Z."/>
            <person name="Luo G."/>
            <person name="Guo H."/>
            <person name="Ma Y."/>
            <person name="Sun W."/>
        </authorList>
    </citation>
    <scope>NUCLEOTIDE SEQUENCE [LARGE SCALE GENOMIC DNA]</scope>
    <source>
        <strain evidence="3">cv. Malutang</strain>
    </source>
</reference>
<dbReference type="AlphaFoldDB" id="A0A5C7H908"/>
<evidence type="ECO:0008006" key="4">
    <source>
        <dbReference type="Google" id="ProtNLM"/>
    </source>
</evidence>
<proteinExistence type="predicted"/>
<keyword evidence="3" id="KW-1185">Reference proteome</keyword>
<organism evidence="2 3">
    <name type="scientific">Acer yangbiense</name>
    <dbReference type="NCBI Taxonomy" id="1000413"/>
    <lineage>
        <taxon>Eukaryota</taxon>
        <taxon>Viridiplantae</taxon>
        <taxon>Streptophyta</taxon>
        <taxon>Embryophyta</taxon>
        <taxon>Tracheophyta</taxon>
        <taxon>Spermatophyta</taxon>
        <taxon>Magnoliopsida</taxon>
        <taxon>eudicotyledons</taxon>
        <taxon>Gunneridae</taxon>
        <taxon>Pentapetalae</taxon>
        <taxon>rosids</taxon>
        <taxon>malvids</taxon>
        <taxon>Sapindales</taxon>
        <taxon>Sapindaceae</taxon>
        <taxon>Hippocastanoideae</taxon>
        <taxon>Acereae</taxon>
        <taxon>Acer</taxon>
    </lineage>
</organism>
<dbReference type="InterPro" id="IPR032675">
    <property type="entry name" value="LRR_dom_sf"/>
</dbReference>
<gene>
    <name evidence="2" type="ORF">EZV62_018879</name>
</gene>
<dbReference type="GO" id="GO:0006952">
    <property type="term" value="P:defense response"/>
    <property type="evidence" value="ECO:0007669"/>
    <property type="project" value="UniProtKB-KW"/>
</dbReference>
<sequence>MLVVNMMELQGYVFQIVSGIEGAEIVGYRAPTSFWHCGIISLQDCLAFFHSLYYRKSQSCLRGRLDSLLKEKEEELQLRGLPCICQYLVLDSVCLTKLPQVLLNLDFLRRISISNCSDLVSFPEATLPSHLRSIDIYSCDALKCLPDTWIDCTSLECLSVNTCESLMYLTRKQLFPNLKKLVIRWCKDLKTLMQEEDNSLGSATSSFSKSELPATLEHIHIEFCDNLAYLSSGGNNLPNALKYLCLRGCEKLESVAERFHDNTCFKEICIQSCIKLQLLPEDMEKLNHLERISIIYCPSLVSFPRGGLPFTNLIILEIDFCEKLVELPDNMHQLSNLQRIEISNCSSLVSFPEGGFPSTKLTELKISKCEELEALPNNMHQLNHLQKIKILDCKKLKGLPNRMQNLTSLRYLRIWKCGGMESFPEDGFPINLTSLCIIDTPKICERLFQWGLHKLSSLKKLCMKGCPDVVSFPPQQMGILLPTSLIILDIIEFPDLKRLSSVIQSLNSLEELNLENCPKLKSFPEKGLPLSLLKLRSYRCPLLKQNCEKHGGRYWPMIAYIPEMDMNYSFPSFETVNTLLEVDIEELSNTCCGIQLVWGLARQCNYLIKHSRLKTNIFGEVNGMYSYSEITLLHYLTGDKQFPMKQPHVFDRSTADGVWKLC</sequence>
<name>A0A5C7H908_9ROSI</name>
<dbReference type="PANTHER" id="PTHR36766:SF40">
    <property type="entry name" value="DISEASE RESISTANCE PROTEIN RGA3"/>
    <property type="match status" value="1"/>
</dbReference>
<dbReference type="EMBL" id="VAHF01000009">
    <property type="protein sequence ID" value="TXG53623.1"/>
    <property type="molecule type" value="Genomic_DNA"/>
</dbReference>